<proteinExistence type="predicted"/>
<evidence type="ECO:0000256" key="2">
    <source>
        <dbReference type="SAM" id="Phobius"/>
    </source>
</evidence>
<feature type="region of interest" description="Disordered" evidence="1">
    <location>
        <begin position="1"/>
        <end position="37"/>
    </location>
</feature>
<evidence type="ECO:0000256" key="1">
    <source>
        <dbReference type="SAM" id="MobiDB-lite"/>
    </source>
</evidence>
<keyword evidence="2" id="KW-0472">Membrane</keyword>
<name>A0ABU1FHD4_9MICO</name>
<sequence>MSGAYTGGVDPRTGGAHVAGATASDTPTPSEQQAANTSLGDLVAEVSRDFSTLMRQEVELAKAEATQSAKRAGKGAGMYGGAGVAGWFVLLFLSIALWWGLGDLIDSLGWSAVIVAVIWGIVAAVLYFTGKKEFERVQGMPRTADSLKRIPDAIKRNEENR</sequence>
<dbReference type="Pfam" id="PF07332">
    <property type="entry name" value="Phage_holin_3_6"/>
    <property type="match status" value="1"/>
</dbReference>
<accession>A0ABU1FHD4</accession>
<dbReference type="Proteomes" id="UP001260072">
    <property type="component" value="Unassembled WGS sequence"/>
</dbReference>
<reference evidence="4" key="1">
    <citation type="submission" date="2023-07" db="EMBL/GenBank/DDBJ databases">
        <title>Description of three actinobacteria isolated from air of manufacturing shop in a pharmaceutical factory.</title>
        <authorList>
            <person name="Zhang D.-F."/>
        </authorList>
    </citation>
    <scope>NUCLEOTIDE SEQUENCE [LARGE SCALE GENOMIC DNA]</scope>
    <source>
        <strain evidence="4">CCTCC AB 2011122</strain>
    </source>
</reference>
<dbReference type="InterPro" id="IPR009937">
    <property type="entry name" value="Phage_holin_3_6"/>
</dbReference>
<protein>
    <submittedName>
        <fullName evidence="3">Phage holin family protein</fullName>
    </submittedName>
</protein>
<organism evidence="3 4">
    <name type="scientific">Agromyces indicus</name>
    <dbReference type="NCBI Taxonomy" id="758919"/>
    <lineage>
        <taxon>Bacteria</taxon>
        <taxon>Bacillati</taxon>
        <taxon>Actinomycetota</taxon>
        <taxon>Actinomycetes</taxon>
        <taxon>Micrococcales</taxon>
        <taxon>Microbacteriaceae</taxon>
        <taxon>Agromyces</taxon>
    </lineage>
</organism>
<feature type="transmembrane region" description="Helical" evidence="2">
    <location>
        <begin position="78"/>
        <end position="101"/>
    </location>
</feature>
<keyword evidence="2" id="KW-1133">Transmembrane helix</keyword>
<evidence type="ECO:0000313" key="4">
    <source>
        <dbReference type="Proteomes" id="UP001260072"/>
    </source>
</evidence>
<evidence type="ECO:0000313" key="3">
    <source>
        <dbReference type="EMBL" id="MDR5691160.1"/>
    </source>
</evidence>
<keyword evidence="4" id="KW-1185">Reference proteome</keyword>
<feature type="compositionally biased region" description="Polar residues" evidence="1">
    <location>
        <begin position="23"/>
        <end position="37"/>
    </location>
</feature>
<comment type="caution">
    <text evidence="3">The sequence shown here is derived from an EMBL/GenBank/DDBJ whole genome shotgun (WGS) entry which is preliminary data.</text>
</comment>
<dbReference type="RefSeq" id="WP_310519804.1">
    <property type="nucleotide sequence ID" value="NZ_BAABBS010000004.1"/>
</dbReference>
<keyword evidence="2" id="KW-0812">Transmembrane</keyword>
<dbReference type="EMBL" id="JAVKGS010000001">
    <property type="protein sequence ID" value="MDR5691160.1"/>
    <property type="molecule type" value="Genomic_DNA"/>
</dbReference>
<feature type="transmembrane region" description="Helical" evidence="2">
    <location>
        <begin position="107"/>
        <end position="128"/>
    </location>
</feature>
<gene>
    <name evidence="3" type="ORF">RH861_03705</name>
</gene>